<name>A0A1H9HCQ6_9BACT</name>
<proteinExistence type="predicted"/>
<dbReference type="InParanoid" id="A0A1H9HCQ6"/>
<organism evidence="1 2">
    <name type="scientific">Neolewinella agarilytica</name>
    <dbReference type="NCBI Taxonomy" id="478744"/>
    <lineage>
        <taxon>Bacteria</taxon>
        <taxon>Pseudomonadati</taxon>
        <taxon>Bacteroidota</taxon>
        <taxon>Saprospiria</taxon>
        <taxon>Saprospirales</taxon>
        <taxon>Lewinellaceae</taxon>
        <taxon>Neolewinella</taxon>
    </lineage>
</organism>
<gene>
    <name evidence="1" type="ORF">SAMN05444359_112108</name>
</gene>
<dbReference type="Proteomes" id="UP000199021">
    <property type="component" value="Unassembled WGS sequence"/>
</dbReference>
<dbReference type="EMBL" id="FOFB01000012">
    <property type="protein sequence ID" value="SEQ60131.1"/>
    <property type="molecule type" value="Genomic_DNA"/>
</dbReference>
<protein>
    <submittedName>
        <fullName evidence="1">Uncharacterized protein</fullName>
    </submittedName>
</protein>
<reference evidence="2" key="1">
    <citation type="submission" date="2016-10" db="EMBL/GenBank/DDBJ databases">
        <authorList>
            <person name="Varghese N."/>
            <person name="Submissions S."/>
        </authorList>
    </citation>
    <scope>NUCLEOTIDE SEQUENCE [LARGE SCALE GENOMIC DNA]</scope>
    <source>
        <strain evidence="2">DSM 24740</strain>
    </source>
</reference>
<sequence length="75" mass="8231">MSECPIAAHSDSGNMKININSNTVCRNALSRHTVTPGANFHKHLIISPIISIKMYGRIYNMIKTHQIDGKIGVLG</sequence>
<evidence type="ECO:0000313" key="2">
    <source>
        <dbReference type="Proteomes" id="UP000199021"/>
    </source>
</evidence>
<dbReference type="AlphaFoldDB" id="A0A1H9HCQ6"/>
<evidence type="ECO:0000313" key="1">
    <source>
        <dbReference type="EMBL" id="SEQ60131.1"/>
    </source>
</evidence>
<accession>A0A1H9HCQ6</accession>
<keyword evidence="2" id="KW-1185">Reference proteome</keyword>